<organism evidence="1 2">
    <name type="scientific">Oesophagostomum dentatum</name>
    <name type="common">Nodular worm</name>
    <dbReference type="NCBI Taxonomy" id="61180"/>
    <lineage>
        <taxon>Eukaryota</taxon>
        <taxon>Metazoa</taxon>
        <taxon>Ecdysozoa</taxon>
        <taxon>Nematoda</taxon>
        <taxon>Chromadorea</taxon>
        <taxon>Rhabditida</taxon>
        <taxon>Rhabditina</taxon>
        <taxon>Rhabditomorpha</taxon>
        <taxon>Strongyloidea</taxon>
        <taxon>Strongylidae</taxon>
        <taxon>Oesophagostomum</taxon>
    </lineage>
</organism>
<sequence length="41" mass="4993">MRITWLTFVNYSDQFHRQYIKRDNTGRNFSTSRVVCCTFIS</sequence>
<dbReference type="AlphaFoldDB" id="A0A0B1S2A7"/>
<keyword evidence="2" id="KW-1185">Reference proteome</keyword>
<evidence type="ECO:0000313" key="1">
    <source>
        <dbReference type="EMBL" id="KHJ77597.1"/>
    </source>
</evidence>
<reference evidence="1 2" key="1">
    <citation type="submission" date="2014-03" db="EMBL/GenBank/DDBJ databases">
        <title>Draft genome of the hookworm Oesophagostomum dentatum.</title>
        <authorList>
            <person name="Mitreva M."/>
        </authorList>
    </citation>
    <scope>NUCLEOTIDE SEQUENCE [LARGE SCALE GENOMIC DNA]</scope>
    <source>
        <strain evidence="1 2">OD-Hann</strain>
    </source>
</reference>
<evidence type="ECO:0000313" key="2">
    <source>
        <dbReference type="Proteomes" id="UP000053660"/>
    </source>
</evidence>
<name>A0A0B1S2A7_OESDE</name>
<accession>A0A0B1S2A7</accession>
<proteinExistence type="predicted"/>
<protein>
    <submittedName>
        <fullName evidence="1">Uncharacterized protein</fullName>
    </submittedName>
</protein>
<gene>
    <name evidence="1" type="ORF">OESDEN_22783</name>
</gene>
<dbReference type="EMBL" id="KN610604">
    <property type="protein sequence ID" value="KHJ77597.1"/>
    <property type="molecule type" value="Genomic_DNA"/>
</dbReference>
<dbReference type="Proteomes" id="UP000053660">
    <property type="component" value="Unassembled WGS sequence"/>
</dbReference>